<dbReference type="Gene3D" id="2.60.200.40">
    <property type="match status" value="1"/>
</dbReference>
<organism evidence="2">
    <name type="scientific">bioreactor metagenome</name>
    <dbReference type="NCBI Taxonomy" id="1076179"/>
    <lineage>
        <taxon>unclassified sequences</taxon>
        <taxon>metagenomes</taxon>
        <taxon>ecological metagenomes</taxon>
    </lineage>
</organism>
<dbReference type="EMBL" id="VSSQ01003667">
    <property type="protein sequence ID" value="MPM21793.1"/>
    <property type="molecule type" value="Genomic_DNA"/>
</dbReference>
<dbReference type="Pfam" id="PF19279">
    <property type="entry name" value="YegS_C"/>
    <property type="match status" value="1"/>
</dbReference>
<feature type="domain" description="YegS/DAGK C-terminal" evidence="1">
    <location>
        <begin position="4"/>
        <end position="119"/>
    </location>
</feature>
<dbReference type="InterPro" id="IPR045540">
    <property type="entry name" value="YegS/DAGK_C"/>
</dbReference>
<dbReference type="AlphaFoldDB" id="A0A644Y5E5"/>
<reference evidence="2" key="1">
    <citation type="submission" date="2019-08" db="EMBL/GenBank/DDBJ databases">
        <authorList>
            <person name="Kucharzyk K."/>
            <person name="Murdoch R.W."/>
            <person name="Higgins S."/>
            <person name="Loffler F."/>
        </authorList>
    </citation>
    <scope>NUCLEOTIDE SEQUENCE</scope>
</reference>
<sequence length="134" mass="14475">MMSLPKIKPIHMKITADDVVHEGDYLFGAVCNLFAFPGLLKLPAGKVHTDDGLFEVILIKEPCSLIEWQAAINSVLSGKYDTSIVEFFQAGEMVIEPGENVAWALDGEYEGGSGGSIEVKNLPRKIGLIAGKRG</sequence>
<accession>A0A644Y5E5</accession>
<comment type="caution">
    <text evidence="2">The sequence shown here is derived from an EMBL/GenBank/DDBJ whole genome shotgun (WGS) entry which is preliminary data.</text>
</comment>
<dbReference type="SUPFAM" id="SSF111331">
    <property type="entry name" value="NAD kinase/diacylglycerol kinase-like"/>
    <property type="match status" value="1"/>
</dbReference>
<gene>
    <name evidence="2" type="ORF">SDC9_68243</name>
</gene>
<evidence type="ECO:0000313" key="2">
    <source>
        <dbReference type="EMBL" id="MPM21793.1"/>
    </source>
</evidence>
<protein>
    <recommendedName>
        <fullName evidence="1">YegS/DAGK C-terminal domain-containing protein</fullName>
    </recommendedName>
</protein>
<proteinExistence type="predicted"/>
<name>A0A644Y5E5_9ZZZZ</name>
<evidence type="ECO:0000259" key="1">
    <source>
        <dbReference type="Pfam" id="PF19279"/>
    </source>
</evidence>
<dbReference type="InterPro" id="IPR016064">
    <property type="entry name" value="NAD/diacylglycerol_kinase_sf"/>
</dbReference>